<dbReference type="SUPFAM" id="SSF51391">
    <property type="entry name" value="Thiamin phosphate synthase"/>
    <property type="match status" value="1"/>
</dbReference>
<proteinExistence type="predicted"/>
<evidence type="ECO:0000313" key="4">
    <source>
        <dbReference type="EMBL" id="MCY9694838.1"/>
    </source>
</evidence>
<reference evidence="4 5" key="1">
    <citation type="submission" date="2022-05" db="EMBL/GenBank/DDBJ databases">
        <title>Genome Sequencing of Bee-Associated Microbes.</title>
        <authorList>
            <person name="Dunlap C."/>
        </authorList>
    </citation>
    <scope>NUCLEOTIDE SEQUENCE [LARGE SCALE GENOMIC DNA]</scope>
    <source>
        <strain evidence="4 5">NRRL B-14421</strain>
    </source>
</reference>
<sequence length="206" mass="21878">MSGYELHVISNGKLSWTELAATAAQIYPHVTAIHIREKTKSLDEIFLGVQFLLETGIPAKSLYINGFPSIVTAAGLGGLQLQGSTPPLSTLREFCQGVQRTGVSIHSAEEAKQREQEGAHYVMFGHIFASSSKEGIPPRGLGALRGVAAQVTIPIIAIGGMRPERVSSVLEAGASGVAVMSGIWEAEDPLEAVKAYAKVLERKEVG</sequence>
<feature type="domain" description="Thiamine phosphate synthase/TenI" evidence="3">
    <location>
        <begin position="18"/>
        <end position="183"/>
    </location>
</feature>
<dbReference type="InterPro" id="IPR013785">
    <property type="entry name" value="Aldolase_TIM"/>
</dbReference>
<organism evidence="4 5">
    <name type="scientific">Paenibacillus alginolyticus</name>
    <dbReference type="NCBI Taxonomy" id="59839"/>
    <lineage>
        <taxon>Bacteria</taxon>
        <taxon>Bacillati</taxon>
        <taxon>Bacillota</taxon>
        <taxon>Bacilli</taxon>
        <taxon>Bacillales</taxon>
        <taxon>Paenibacillaceae</taxon>
        <taxon>Paenibacillus</taxon>
    </lineage>
</organism>
<dbReference type="CDD" id="cd00564">
    <property type="entry name" value="TMP_TenI"/>
    <property type="match status" value="1"/>
</dbReference>
<dbReference type="EMBL" id="JAMDMX010000055">
    <property type="protein sequence ID" value="MCY9694838.1"/>
    <property type="molecule type" value="Genomic_DNA"/>
</dbReference>
<keyword evidence="2" id="KW-0784">Thiamine biosynthesis</keyword>
<name>A0ABT4GF89_9BACL</name>
<dbReference type="Proteomes" id="UP001527099">
    <property type="component" value="Unassembled WGS sequence"/>
</dbReference>
<comment type="caution">
    <text evidence="4">The sequence shown here is derived from an EMBL/GenBank/DDBJ whole genome shotgun (WGS) entry which is preliminary data.</text>
</comment>
<evidence type="ECO:0000313" key="5">
    <source>
        <dbReference type="Proteomes" id="UP001527099"/>
    </source>
</evidence>
<comment type="pathway">
    <text evidence="1">Cofactor biosynthesis; thiamine diphosphate biosynthesis.</text>
</comment>
<dbReference type="InterPro" id="IPR036206">
    <property type="entry name" value="ThiamineP_synth_sf"/>
</dbReference>
<dbReference type="PANTHER" id="PTHR20857:SF22">
    <property type="entry name" value="THIAZOLE TAUTOMERASE"/>
    <property type="match status" value="1"/>
</dbReference>
<gene>
    <name evidence="4" type="ORF">M5X19_18295</name>
</gene>
<evidence type="ECO:0000256" key="1">
    <source>
        <dbReference type="ARBA" id="ARBA00004948"/>
    </source>
</evidence>
<evidence type="ECO:0000256" key="2">
    <source>
        <dbReference type="ARBA" id="ARBA00022977"/>
    </source>
</evidence>
<dbReference type="Pfam" id="PF02581">
    <property type="entry name" value="TMP-TENI"/>
    <property type="match status" value="1"/>
</dbReference>
<accession>A0ABT4GF89</accession>
<dbReference type="InterPro" id="IPR022998">
    <property type="entry name" value="ThiamineP_synth_TenI"/>
</dbReference>
<dbReference type="RefSeq" id="WP_268616384.1">
    <property type="nucleotide sequence ID" value="NZ_JAMDMX010000055.1"/>
</dbReference>
<keyword evidence="5" id="KW-1185">Reference proteome</keyword>
<dbReference type="PANTHER" id="PTHR20857">
    <property type="entry name" value="THIAMINE-PHOSPHATE PYROPHOSPHORYLASE"/>
    <property type="match status" value="1"/>
</dbReference>
<protein>
    <submittedName>
        <fullName evidence="4">Thiamine phosphate synthase</fullName>
    </submittedName>
</protein>
<evidence type="ECO:0000259" key="3">
    <source>
        <dbReference type="Pfam" id="PF02581"/>
    </source>
</evidence>
<dbReference type="Gene3D" id="3.20.20.70">
    <property type="entry name" value="Aldolase class I"/>
    <property type="match status" value="1"/>
</dbReference>